<feature type="transmembrane region" description="Helical" evidence="7">
    <location>
        <begin position="135"/>
        <end position="157"/>
    </location>
</feature>
<keyword evidence="5 7" id="KW-1133">Transmembrane helix</keyword>
<protein>
    <recommendedName>
        <fullName evidence="8">VTT domain-containing protein</fullName>
    </recommendedName>
</protein>
<dbReference type="PANTHER" id="PTHR30353:SF0">
    <property type="entry name" value="TRANSMEMBRANE PROTEIN"/>
    <property type="match status" value="1"/>
</dbReference>
<evidence type="ECO:0000256" key="4">
    <source>
        <dbReference type="ARBA" id="ARBA00022692"/>
    </source>
</evidence>
<comment type="caution">
    <text evidence="9">The sequence shown here is derived from an EMBL/GenBank/DDBJ whole genome shotgun (WGS) entry which is preliminary data.</text>
</comment>
<feature type="transmembrane region" description="Helical" evidence="7">
    <location>
        <begin position="163"/>
        <end position="183"/>
    </location>
</feature>
<keyword evidence="10" id="KW-1185">Reference proteome</keyword>
<dbReference type="AlphaFoldDB" id="A0A2X0K6E8"/>
<evidence type="ECO:0000256" key="7">
    <source>
        <dbReference type="RuleBase" id="RU367016"/>
    </source>
</evidence>
<comment type="similarity">
    <text evidence="2 7">Belongs to the DedA family.</text>
</comment>
<keyword evidence="6 7" id="KW-0472">Membrane</keyword>
<keyword evidence="4 7" id="KW-0812">Transmembrane</keyword>
<dbReference type="RefSeq" id="WP_111504633.1">
    <property type="nucleotide sequence ID" value="NZ_QKYN01000101.1"/>
</dbReference>
<name>A0A2X0K6E8_9ACTN</name>
<keyword evidence="3 7" id="KW-1003">Cell membrane</keyword>
<dbReference type="PANTHER" id="PTHR30353">
    <property type="entry name" value="INNER MEMBRANE PROTEIN DEDA-RELATED"/>
    <property type="match status" value="1"/>
</dbReference>
<comment type="subcellular location">
    <subcellularLocation>
        <location evidence="1 7">Cell membrane</location>
        <topology evidence="1 7">Multi-pass membrane protein</topology>
    </subcellularLocation>
</comment>
<evidence type="ECO:0000313" key="10">
    <source>
        <dbReference type="Proteomes" id="UP000248889"/>
    </source>
</evidence>
<evidence type="ECO:0000313" key="9">
    <source>
        <dbReference type="EMBL" id="RAG82840.1"/>
    </source>
</evidence>
<feature type="transmembrane region" description="Helical" evidence="7">
    <location>
        <begin position="12"/>
        <end position="40"/>
    </location>
</feature>
<evidence type="ECO:0000256" key="2">
    <source>
        <dbReference type="ARBA" id="ARBA00010792"/>
    </source>
</evidence>
<dbReference type="InterPro" id="IPR032818">
    <property type="entry name" value="DedA-like"/>
</dbReference>
<evidence type="ECO:0000256" key="3">
    <source>
        <dbReference type="ARBA" id="ARBA00022475"/>
    </source>
</evidence>
<sequence>MNVVLGYLETSWFYLLALLAVFSDAFLPFVPSASIVVAAVLESRESHAPLPILISGVAGASFAADLVLLHLGRRGGARARRWIGRRAGTIEAAATVLSALQRKPGRTVVIARFVPGGRSVLDLAVGTAASPPRHFIRWSAVSAAVWSLYVIGVGWLNENAFNTFWLSLAVSFAATTTISAFVARKVARQRARNRAAAVAAETLAEAA</sequence>
<accession>A0A2X0K6E8</accession>
<gene>
    <name evidence="9" type="ORF">DN069_25420</name>
</gene>
<dbReference type="Proteomes" id="UP000248889">
    <property type="component" value="Unassembled WGS sequence"/>
</dbReference>
<evidence type="ECO:0000259" key="8">
    <source>
        <dbReference type="Pfam" id="PF09335"/>
    </source>
</evidence>
<evidence type="ECO:0000256" key="1">
    <source>
        <dbReference type="ARBA" id="ARBA00004651"/>
    </source>
</evidence>
<evidence type="ECO:0000256" key="6">
    <source>
        <dbReference type="ARBA" id="ARBA00023136"/>
    </source>
</evidence>
<reference evidence="9 10" key="1">
    <citation type="submission" date="2018-06" db="EMBL/GenBank/DDBJ databases">
        <title>Streptacidiphilus pinicola sp. nov., isolated from pine grove soil.</title>
        <authorList>
            <person name="Roh S.G."/>
            <person name="Park S."/>
            <person name="Kim M.-K."/>
            <person name="Yun B.-R."/>
            <person name="Park J."/>
            <person name="Kim M.J."/>
            <person name="Kim Y.S."/>
            <person name="Kim S.B."/>
        </authorList>
    </citation>
    <scope>NUCLEOTIDE SEQUENCE [LARGE SCALE GENOMIC DNA]</scope>
    <source>
        <strain evidence="9 10">MMS16-CNU450</strain>
    </source>
</reference>
<evidence type="ECO:0000256" key="5">
    <source>
        <dbReference type="ARBA" id="ARBA00022989"/>
    </source>
</evidence>
<dbReference type="InterPro" id="IPR032816">
    <property type="entry name" value="VTT_dom"/>
</dbReference>
<dbReference type="OrthoDB" id="162303at2"/>
<feature type="domain" description="VTT" evidence="8">
    <location>
        <begin position="57"/>
        <end position="155"/>
    </location>
</feature>
<dbReference type="Pfam" id="PF09335">
    <property type="entry name" value="VTT_dom"/>
    <property type="match status" value="1"/>
</dbReference>
<feature type="transmembrane region" description="Helical" evidence="7">
    <location>
        <begin position="52"/>
        <end position="71"/>
    </location>
</feature>
<dbReference type="GO" id="GO:0005886">
    <property type="term" value="C:plasma membrane"/>
    <property type="evidence" value="ECO:0007669"/>
    <property type="project" value="UniProtKB-SubCell"/>
</dbReference>
<organism evidence="9 10">
    <name type="scientific">Streptacidiphilus pinicola</name>
    <dbReference type="NCBI Taxonomy" id="2219663"/>
    <lineage>
        <taxon>Bacteria</taxon>
        <taxon>Bacillati</taxon>
        <taxon>Actinomycetota</taxon>
        <taxon>Actinomycetes</taxon>
        <taxon>Kitasatosporales</taxon>
        <taxon>Streptomycetaceae</taxon>
        <taxon>Streptacidiphilus</taxon>
    </lineage>
</organism>
<proteinExistence type="inferred from homology"/>
<dbReference type="EMBL" id="QKYN01000101">
    <property type="protein sequence ID" value="RAG82840.1"/>
    <property type="molecule type" value="Genomic_DNA"/>
</dbReference>